<accession>A0A0E9XHD9</accession>
<name>A0A0E9XHD9_ANGAN</name>
<organism evidence="1">
    <name type="scientific">Anguilla anguilla</name>
    <name type="common">European freshwater eel</name>
    <name type="synonym">Muraena anguilla</name>
    <dbReference type="NCBI Taxonomy" id="7936"/>
    <lineage>
        <taxon>Eukaryota</taxon>
        <taxon>Metazoa</taxon>
        <taxon>Chordata</taxon>
        <taxon>Craniata</taxon>
        <taxon>Vertebrata</taxon>
        <taxon>Euteleostomi</taxon>
        <taxon>Actinopterygii</taxon>
        <taxon>Neopterygii</taxon>
        <taxon>Teleostei</taxon>
        <taxon>Anguilliformes</taxon>
        <taxon>Anguillidae</taxon>
        <taxon>Anguilla</taxon>
    </lineage>
</organism>
<proteinExistence type="predicted"/>
<reference evidence="1" key="2">
    <citation type="journal article" date="2015" name="Fish Shellfish Immunol.">
        <title>Early steps in the European eel (Anguilla anguilla)-Vibrio vulnificus interaction in the gills: Role of the RtxA13 toxin.</title>
        <authorList>
            <person name="Callol A."/>
            <person name="Pajuelo D."/>
            <person name="Ebbesson L."/>
            <person name="Teles M."/>
            <person name="MacKenzie S."/>
            <person name="Amaro C."/>
        </authorList>
    </citation>
    <scope>NUCLEOTIDE SEQUENCE</scope>
</reference>
<evidence type="ECO:0000313" key="1">
    <source>
        <dbReference type="EMBL" id="JAI02080.1"/>
    </source>
</evidence>
<protein>
    <submittedName>
        <fullName evidence="1">Uncharacterized protein</fullName>
    </submittedName>
</protein>
<sequence length="55" mass="6472">MQFSLSDIDSLVLSLISLLRKYLPALSLIFPKLHLYLFMHKIVDYAHIYVVESYI</sequence>
<dbReference type="AlphaFoldDB" id="A0A0E9XHD9"/>
<dbReference type="EMBL" id="GBXM01006498">
    <property type="protein sequence ID" value="JAI02080.1"/>
    <property type="molecule type" value="Transcribed_RNA"/>
</dbReference>
<reference evidence="1" key="1">
    <citation type="submission" date="2014-11" db="EMBL/GenBank/DDBJ databases">
        <authorList>
            <person name="Amaro Gonzalez C."/>
        </authorList>
    </citation>
    <scope>NUCLEOTIDE SEQUENCE</scope>
</reference>